<dbReference type="GO" id="GO:0006633">
    <property type="term" value="P:fatty acid biosynthetic process"/>
    <property type="evidence" value="ECO:0007669"/>
    <property type="project" value="TreeGrafter"/>
</dbReference>
<comment type="similarity">
    <text evidence="1">Belongs to the ATP-dependent AMP-binding enzyme family.</text>
</comment>
<dbReference type="InterPro" id="IPR042099">
    <property type="entry name" value="ANL_N_sf"/>
</dbReference>
<dbReference type="Proteomes" id="UP000317940">
    <property type="component" value="Unassembled WGS sequence"/>
</dbReference>
<dbReference type="RefSeq" id="WP_145910649.1">
    <property type="nucleotide sequence ID" value="NZ_BAAAMZ010000001.1"/>
</dbReference>
<evidence type="ECO:0000259" key="3">
    <source>
        <dbReference type="Pfam" id="PF00501"/>
    </source>
</evidence>
<evidence type="ECO:0000256" key="1">
    <source>
        <dbReference type="ARBA" id="ARBA00006432"/>
    </source>
</evidence>
<reference evidence="4 5" key="1">
    <citation type="submission" date="2019-06" db="EMBL/GenBank/DDBJ databases">
        <title>Sequencing the genomes of 1000 actinobacteria strains.</title>
        <authorList>
            <person name="Klenk H.-P."/>
        </authorList>
    </citation>
    <scope>NUCLEOTIDE SEQUENCE [LARGE SCALE GENOMIC DNA]</scope>
    <source>
        <strain evidence="4 5">DSM 44826</strain>
    </source>
</reference>
<organism evidence="4 5">
    <name type="scientific">Kitasatospora viridis</name>
    <dbReference type="NCBI Taxonomy" id="281105"/>
    <lineage>
        <taxon>Bacteria</taxon>
        <taxon>Bacillati</taxon>
        <taxon>Actinomycetota</taxon>
        <taxon>Actinomycetes</taxon>
        <taxon>Kitasatosporales</taxon>
        <taxon>Streptomycetaceae</taxon>
        <taxon>Kitasatospora</taxon>
    </lineage>
</organism>
<keyword evidence="5" id="KW-1185">Reference proteome</keyword>
<dbReference type="GO" id="GO:0016874">
    <property type="term" value="F:ligase activity"/>
    <property type="evidence" value="ECO:0007669"/>
    <property type="project" value="UniProtKB-KW"/>
</dbReference>
<comment type="caution">
    <text evidence="4">The sequence shown here is derived from an EMBL/GenBank/DDBJ whole genome shotgun (WGS) entry which is preliminary data.</text>
</comment>
<dbReference type="EMBL" id="VIWT01000005">
    <property type="protein sequence ID" value="TWF73707.1"/>
    <property type="molecule type" value="Genomic_DNA"/>
</dbReference>
<dbReference type="InterPro" id="IPR000873">
    <property type="entry name" value="AMP-dep_synth/lig_dom"/>
</dbReference>
<dbReference type="Gene3D" id="3.40.50.12780">
    <property type="entry name" value="N-terminal domain of ligase-like"/>
    <property type="match status" value="1"/>
</dbReference>
<accession>A0A561SFY1</accession>
<proteinExistence type="inferred from homology"/>
<name>A0A561SFY1_9ACTN</name>
<dbReference type="OrthoDB" id="3671040at2"/>
<dbReference type="Gene3D" id="3.30.300.30">
    <property type="match status" value="1"/>
</dbReference>
<dbReference type="CDD" id="cd05931">
    <property type="entry name" value="FAAL"/>
    <property type="match status" value="1"/>
</dbReference>
<dbReference type="Pfam" id="PF00501">
    <property type="entry name" value="AMP-binding"/>
    <property type="match status" value="1"/>
</dbReference>
<dbReference type="GO" id="GO:0005886">
    <property type="term" value="C:plasma membrane"/>
    <property type="evidence" value="ECO:0007669"/>
    <property type="project" value="TreeGrafter"/>
</dbReference>
<sequence length="582" mass="62496">MFPEEALPPEGVTAPTFLQVLAENLGHSDGGYTFVQEDGRELFLSWSELSREALRRGRRLLRSGWRKGERLALIVPQEQEFVLTFLGAVSVGVIPVPMYPPLGVGKFEAYCEDAAGILRAAGARALVVPRNLAELLDPLLHAVEGLRVLDPEEFFAEPLVGSAPQPEAILPQDVMFLQFTSGSTAAPKGVRVTHGSVLANCAAIISAIGLDGGRDRGVSWLPMYHDMGLVGFVLAPLIARCPVTFLPTLRFAFSPGLWLETVSRHRATVTFAPNFGLALAVKHTPAQELQRLDLSCVRVVGCGAEPNHPETLRSFAAYFAAAGLRPGTVVPCYGMAEATLAVSFGEIGVPLALDVIEQEPYHSRGLARPAPEAAPAGARVALVPCGRPIAGHRVLIVDEEGNPLPERHIGEVVFQGPSVAAGYHGDAEATRRSFTAHGLHTGDCGYLADGVLYVTSRKKDLLIINGRNHDPQTVEWAAAEVPGLRKGNVVAFTRPGRATEEVVIVAELRAGDAATVARQVRGHIQTRLSLAVAEVLLLVPGELPKTSSGKLKRSRTRRQYLDGHWSALPDEPNTIRTPSLTN</sequence>
<dbReference type="SUPFAM" id="SSF56801">
    <property type="entry name" value="Acetyl-CoA synthetase-like"/>
    <property type="match status" value="1"/>
</dbReference>
<dbReference type="PANTHER" id="PTHR22754">
    <property type="entry name" value="DISCO-INTERACTING PROTEIN 2 DIP2 -RELATED"/>
    <property type="match status" value="1"/>
</dbReference>
<dbReference type="InterPro" id="IPR045851">
    <property type="entry name" value="AMP-bd_C_sf"/>
</dbReference>
<evidence type="ECO:0000313" key="4">
    <source>
        <dbReference type="EMBL" id="TWF73707.1"/>
    </source>
</evidence>
<dbReference type="AlphaFoldDB" id="A0A561SFY1"/>
<dbReference type="GO" id="GO:0070566">
    <property type="term" value="F:adenylyltransferase activity"/>
    <property type="evidence" value="ECO:0007669"/>
    <property type="project" value="TreeGrafter"/>
</dbReference>
<dbReference type="PANTHER" id="PTHR22754:SF32">
    <property type="entry name" value="DISCO-INTERACTING PROTEIN 2"/>
    <property type="match status" value="1"/>
</dbReference>
<keyword evidence="2" id="KW-0436">Ligase</keyword>
<evidence type="ECO:0000313" key="5">
    <source>
        <dbReference type="Proteomes" id="UP000317940"/>
    </source>
</evidence>
<dbReference type="InterPro" id="IPR040097">
    <property type="entry name" value="FAAL/FAAC"/>
</dbReference>
<feature type="domain" description="AMP-dependent synthetase/ligase" evidence="3">
    <location>
        <begin position="43"/>
        <end position="424"/>
    </location>
</feature>
<protein>
    <submittedName>
        <fullName evidence="4">Fatty-acyl-CoA synthase</fullName>
    </submittedName>
</protein>
<evidence type="ECO:0000256" key="2">
    <source>
        <dbReference type="ARBA" id="ARBA00022598"/>
    </source>
</evidence>
<gene>
    <name evidence="4" type="ORF">FHX73_15334</name>
</gene>